<feature type="domain" description="Amidohydrolase-related" evidence="7">
    <location>
        <begin position="53"/>
        <end position="336"/>
    </location>
</feature>
<comment type="similarity">
    <text evidence="1 6">Belongs to the metallo-dependent hydrolases superfamily. Adenine deaminase family.</text>
</comment>
<dbReference type="InterPro" id="IPR026912">
    <property type="entry name" value="Adenine_deam_C"/>
</dbReference>
<evidence type="ECO:0000256" key="5">
    <source>
        <dbReference type="ARBA" id="ARBA00047720"/>
    </source>
</evidence>
<dbReference type="InterPro" id="IPR032466">
    <property type="entry name" value="Metal_Hydrolase"/>
</dbReference>
<dbReference type="EMBL" id="FOIM01000007">
    <property type="protein sequence ID" value="SET48781.1"/>
    <property type="molecule type" value="Genomic_DNA"/>
</dbReference>
<accession>A0A1I0EVV5</accession>
<keyword evidence="10" id="KW-1185">Reference proteome</keyword>
<organism evidence="9 10">
    <name type="scientific">Enterocloster lavalensis</name>
    <dbReference type="NCBI Taxonomy" id="460384"/>
    <lineage>
        <taxon>Bacteria</taxon>
        <taxon>Bacillati</taxon>
        <taxon>Bacillota</taxon>
        <taxon>Clostridia</taxon>
        <taxon>Lachnospirales</taxon>
        <taxon>Lachnospiraceae</taxon>
        <taxon>Enterocloster</taxon>
    </lineage>
</organism>
<keyword evidence="4 6" id="KW-0464">Manganese</keyword>
<dbReference type="GO" id="GO:0000034">
    <property type="term" value="F:adenine deaminase activity"/>
    <property type="evidence" value="ECO:0007669"/>
    <property type="project" value="UniProtKB-UniRule"/>
</dbReference>
<dbReference type="Gene3D" id="3.20.20.140">
    <property type="entry name" value="Metal-dependent hydrolases"/>
    <property type="match status" value="1"/>
</dbReference>
<protein>
    <recommendedName>
        <fullName evidence="2 6">Adenine deaminase</fullName>
        <shortName evidence="6">Adenase</shortName>
        <shortName evidence="6">Adenine aminase</shortName>
        <ecNumber evidence="2 6">3.5.4.2</ecNumber>
    </recommendedName>
</protein>
<dbReference type="AlphaFoldDB" id="A0A1I0EVV5"/>
<dbReference type="SUPFAM" id="SSF51338">
    <property type="entry name" value="Composite domain of metallo-dependent hydrolases"/>
    <property type="match status" value="1"/>
</dbReference>
<dbReference type="RefSeq" id="WP_092362440.1">
    <property type="nucleotide sequence ID" value="NZ_DAINWJ010000191.1"/>
</dbReference>
<evidence type="ECO:0000313" key="9">
    <source>
        <dbReference type="EMBL" id="SET48781.1"/>
    </source>
</evidence>
<evidence type="ECO:0000256" key="3">
    <source>
        <dbReference type="ARBA" id="ARBA00022801"/>
    </source>
</evidence>
<dbReference type="Pfam" id="PF01979">
    <property type="entry name" value="Amidohydro_1"/>
    <property type="match status" value="1"/>
</dbReference>
<comment type="cofactor">
    <cofactor evidence="6">
        <name>Mn(2+)</name>
        <dbReference type="ChEBI" id="CHEBI:29035"/>
    </cofactor>
</comment>
<dbReference type="GO" id="GO:0006146">
    <property type="term" value="P:adenine catabolic process"/>
    <property type="evidence" value="ECO:0007669"/>
    <property type="project" value="InterPro"/>
</dbReference>
<comment type="catalytic activity">
    <reaction evidence="5 6">
        <text>adenine + H2O + H(+) = hypoxanthine + NH4(+)</text>
        <dbReference type="Rhea" id="RHEA:23688"/>
        <dbReference type="ChEBI" id="CHEBI:15377"/>
        <dbReference type="ChEBI" id="CHEBI:15378"/>
        <dbReference type="ChEBI" id="CHEBI:16708"/>
        <dbReference type="ChEBI" id="CHEBI:17368"/>
        <dbReference type="ChEBI" id="CHEBI:28938"/>
        <dbReference type="EC" id="3.5.4.2"/>
    </reaction>
</comment>
<gene>
    <name evidence="6" type="primary">ade</name>
    <name evidence="9" type="ORF">SAMN05216313_10735</name>
</gene>
<dbReference type="PANTHER" id="PTHR11113">
    <property type="entry name" value="N-ACETYLGLUCOSAMINE-6-PHOSPHATE DEACETYLASE"/>
    <property type="match status" value="1"/>
</dbReference>
<dbReference type="Proteomes" id="UP000198508">
    <property type="component" value="Unassembled WGS sequence"/>
</dbReference>
<evidence type="ECO:0000256" key="6">
    <source>
        <dbReference type="HAMAP-Rule" id="MF_01518"/>
    </source>
</evidence>
<feature type="domain" description="Adenine deaminase C-terminal" evidence="8">
    <location>
        <begin position="438"/>
        <end position="603"/>
    </location>
</feature>
<dbReference type="InterPro" id="IPR006679">
    <property type="entry name" value="Adenine_deam"/>
</dbReference>
<sequence length="624" mass="67822">MRADFVIKNAWVFMTYRQCFEKRDVAVAGESFYCVSPAISYPGVNVVDGTGKYLIPGLIDIHMHIESSMTYPQEFSRITLPYGVTTVVADAHEIANVFGLEGIRCFMEQKTPQDIFYAIPSSVPATNETLETAGASIGEAEVRRLAEDERVLCLGEVMNFKDLTADEDTLIKRLIRCCRESGGNKRIEGHCPALSGEDLCRFIYEGVDADHTQQTPESVVEKTDLGMFLELQLKSLTEDVVRAVCNNELYENVALVTDDTMPDRLLKGQLNRIVKAAVKAGMPVEKAIYCSTFTPARRMHLDDRGLIGPGKLADFVVLRDLESFEPEAVFKSGKCVFEEMDAAGVWSGVMGECGAAEGCGAAEARGAAEVRGVAEACGVAEARDISGNCNAAFPPLFPAHFYHSVRCKKAEPGDFNLRVDVSCAAVRVNVMKIRTFGTFTEQVVRTLPVQDGEICWQGSGLTLAALFERYGKNGNISYGLVEGAFTGRGAAATTWSHDSHNLLVLGTSAKDMCAAQNRVLELQGGYVAAEGGRVTAEAGLPVGGIISDGPVEALAKQLGRVREAMRRLGYENNNEIMSMSTLCLPVSPSLKLTDFGLLEVKTQRRVALIQAFLDENGCEIKHLG</sequence>
<name>A0A1I0EVV5_9FIRM</name>
<dbReference type="InterPro" id="IPR011059">
    <property type="entry name" value="Metal-dep_hydrolase_composite"/>
</dbReference>
<evidence type="ECO:0000313" key="10">
    <source>
        <dbReference type="Proteomes" id="UP000198508"/>
    </source>
</evidence>
<keyword evidence="3 6" id="KW-0378">Hydrolase</keyword>
<proteinExistence type="inferred from homology"/>
<dbReference type="PANTHER" id="PTHR11113:SF2">
    <property type="entry name" value="ADENINE DEAMINASE"/>
    <property type="match status" value="1"/>
</dbReference>
<evidence type="ECO:0000259" key="8">
    <source>
        <dbReference type="Pfam" id="PF13382"/>
    </source>
</evidence>
<dbReference type="Gene3D" id="2.30.40.10">
    <property type="entry name" value="Urease, subunit C, domain 1"/>
    <property type="match status" value="1"/>
</dbReference>
<evidence type="ECO:0000256" key="4">
    <source>
        <dbReference type="ARBA" id="ARBA00023211"/>
    </source>
</evidence>
<dbReference type="InterPro" id="IPR006680">
    <property type="entry name" value="Amidohydro-rel"/>
</dbReference>
<evidence type="ECO:0000259" key="7">
    <source>
        <dbReference type="Pfam" id="PF01979"/>
    </source>
</evidence>
<dbReference type="STRING" id="460384.SAMN05216313_10735"/>
<dbReference type="Pfam" id="PF13382">
    <property type="entry name" value="Adenine_deam_C"/>
    <property type="match status" value="1"/>
</dbReference>
<evidence type="ECO:0000256" key="2">
    <source>
        <dbReference type="ARBA" id="ARBA00012782"/>
    </source>
</evidence>
<reference evidence="10" key="1">
    <citation type="submission" date="2016-10" db="EMBL/GenBank/DDBJ databases">
        <authorList>
            <person name="Varghese N."/>
            <person name="Submissions S."/>
        </authorList>
    </citation>
    <scope>NUCLEOTIDE SEQUENCE [LARGE SCALE GENOMIC DNA]</scope>
    <source>
        <strain evidence="10">NLAE-zl-G277</strain>
    </source>
</reference>
<dbReference type="HAMAP" id="MF_01518">
    <property type="entry name" value="Adenine_deamin"/>
    <property type="match status" value="1"/>
</dbReference>
<dbReference type="SUPFAM" id="SSF51556">
    <property type="entry name" value="Metallo-dependent hydrolases"/>
    <property type="match status" value="1"/>
</dbReference>
<dbReference type="EC" id="3.5.4.2" evidence="2 6"/>
<evidence type="ECO:0000256" key="1">
    <source>
        <dbReference type="ARBA" id="ARBA00006773"/>
    </source>
</evidence>